<evidence type="ECO:0000256" key="1">
    <source>
        <dbReference type="ARBA" id="ARBA00023157"/>
    </source>
</evidence>
<dbReference type="PROSITE" id="PS50214">
    <property type="entry name" value="DISINTEGRIN_2"/>
    <property type="match status" value="1"/>
</dbReference>
<name>A0A9W2Z6A4_BIOGL</name>
<keyword evidence="3" id="KW-0472">Membrane</keyword>
<dbReference type="Proteomes" id="UP001165740">
    <property type="component" value="Chromosome 16"/>
</dbReference>
<dbReference type="Gene3D" id="3.40.390.10">
    <property type="entry name" value="Collagenase (Catalytic Domain)"/>
    <property type="match status" value="1"/>
</dbReference>
<dbReference type="Pfam" id="PF13574">
    <property type="entry name" value="Reprolysin_2"/>
    <property type="match status" value="1"/>
</dbReference>
<evidence type="ECO:0000256" key="3">
    <source>
        <dbReference type="SAM" id="Phobius"/>
    </source>
</evidence>
<proteinExistence type="predicted"/>
<feature type="domain" description="Peptidase M12B" evidence="5">
    <location>
        <begin position="202"/>
        <end position="426"/>
    </location>
</feature>
<sequence>MIFLQIVITIVIVNFYADCLTNLKHFETFSEISVTTRVKRFSGSAVLTKDVSFTMFGRDFHLSLKSGASVLTSDFQAYIVDPDGRKESYRVDQSRLYTGILQGKSSTYVNAYVVDDLWSINILDDNETFAVEPANLLLNESENPSNHLFVAYRISDFKQEFGECGFELPVLSDYEGLKYNSTYRLTDHEGNSSRPRRHAKEQVCELCLVGDYSLYDGRCKKNHAICFSMLINFVEFADEVYTSSIFIDSQDGYLKLGVQVKLILLYSTATKKSSSFNVPHFNEPEMTWTPETFLDSVSFYMAMEKRQLCHTHIFTSYAMPEHVLGLSYLLGFCSKPTTKGLLSTAFSSSKDIIVGHVTSLQFNLVFIHGHNLGSYHDPVTEECAPEDSSGGKYVMWQRSVMGTQSNHKKFSPCSLKAIGRAAEDYNCLVERSSMESLCGNAVVEKGEQCDAGAEGTTGTDPCCSASCEFKPQAICSDINDGCCQNCQVAPNTSSCLVSVVNDCKIDSYCNGQSKVCPPQGILPDWTPCYNDGACHDGNCFGYCEMKSLVMNLSLKVCLCQGDLHACQRCCYDDSNPQNPGPCVNHSESSMPDGMHCYRGFCQDGVCEVYQSKVRSIYSYIISLRTSELVKFMRTNIVLTVMILSIFIWVPSSYLIARWDRKWAEEEEDEDFRFRHAPSDQWYDRRVSSSLETCLFYNTDKRKSASIKPILRKEHSFSSDENSEECLDPVRKVSFSHKLRFAHFAEDVE</sequence>
<dbReference type="InterPro" id="IPR001590">
    <property type="entry name" value="Peptidase_M12B"/>
</dbReference>
<dbReference type="OMA" id="ENEWACL"/>
<dbReference type="InterPro" id="IPR024079">
    <property type="entry name" value="MetalloPept_cat_dom_sf"/>
</dbReference>
<dbReference type="RefSeq" id="XP_055870462.1">
    <property type="nucleotide sequence ID" value="XM_056014487.1"/>
</dbReference>
<dbReference type="GO" id="GO:0007219">
    <property type="term" value="P:Notch signaling pathway"/>
    <property type="evidence" value="ECO:0007669"/>
    <property type="project" value="TreeGrafter"/>
</dbReference>
<dbReference type="AlphaFoldDB" id="A0A9W2Z6A4"/>
<dbReference type="PANTHER" id="PTHR45702">
    <property type="entry name" value="ADAM10/ADAM17 METALLOPEPTIDASE FAMILY MEMBER"/>
    <property type="match status" value="1"/>
</dbReference>
<dbReference type="InterPro" id="IPR036436">
    <property type="entry name" value="Disintegrin_dom_sf"/>
</dbReference>
<dbReference type="GO" id="GO:0006509">
    <property type="term" value="P:membrane protein ectodomain proteolysis"/>
    <property type="evidence" value="ECO:0007669"/>
    <property type="project" value="TreeGrafter"/>
</dbReference>
<accession>A0A9W2Z6A4</accession>
<keyword evidence="3" id="KW-1133">Transmembrane helix</keyword>
<evidence type="ECO:0000256" key="2">
    <source>
        <dbReference type="PROSITE-ProRule" id="PRU00276"/>
    </source>
</evidence>
<dbReference type="GO" id="GO:0005886">
    <property type="term" value="C:plasma membrane"/>
    <property type="evidence" value="ECO:0007669"/>
    <property type="project" value="TreeGrafter"/>
</dbReference>
<reference evidence="7" key="1">
    <citation type="submission" date="2025-08" db="UniProtKB">
        <authorList>
            <consortium name="RefSeq"/>
        </authorList>
    </citation>
    <scope>IDENTIFICATION</scope>
</reference>
<comment type="caution">
    <text evidence="2">Lacks conserved residue(s) required for the propagation of feature annotation.</text>
</comment>
<keyword evidence="6" id="KW-1185">Reference proteome</keyword>
<dbReference type="InterPro" id="IPR032029">
    <property type="entry name" value="ADAM17_MPD"/>
</dbReference>
<gene>
    <name evidence="7" type="primary">LOC106075630</name>
</gene>
<keyword evidence="1" id="KW-1015">Disulfide bond</keyword>
<dbReference type="InterPro" id="IPR051489">
    <property type="entry name" value="ADAM_Metalloproteinase"/>
</dbReference>
<protein>
    <submittedName>
        <fullName evidence="7">ADAM 17-like protease isoform X1</fullName>
    </submittedName>
</protein>
<dbReference type="PANTHER" id="PTHR45702:SF6">
    <property type="entry name" value="DISINTEGRIN AND METALLOPROTEINASE DOMAIN-CONTAINING PROTEIN 17"/>
    <property type="match status" value="1"/>
</dbReference>
<dbReference type="GO" id="GO:0004222">
    <property type="term" value="F:metalloendopeptidase activity"/>
    <property type="evidence" value="ECO:0007669"/>
    <property type="project" value="InterPro"/>
</dbReference>
<dbReference type="SMART" id="SM00050">
    <property type="entry name" value="DISIN"/>
    <property type="match status" value="1"/>
</dbReference>
<dbReference type="PROSITE" id="PS50215">
    <property type="entry name" value="ADAM_MEPRO"/>
    <property type="match status" value="1"/>
</dbReference>
<evidence type="ECO:0000259" key="4">
    <source>
        <dbReference type="PROSITE" id="PS50214"/>
    </source>
</evidence>
<evidence type="ECO:0000313" key="7">
    <source>
        <dbReference type="RefSeq" id="XP_055870462.1"/>
    </source>
</evidence>
<organism evidence="6 7">
    <name type="scientific">Biomphalaria glabrata</name>
    <name type="common">Bloodfluke planorb</name>
    <name type="synonym">Freshwater snail</name>
    <dbReference type="NCBI Taxonomy" id="6526"/>
    <lineage>
        <taxon>Eukaryota</taxon>
        <taxon>Metazoa</taxon>
        <taxon>Spiralia</taxon>
        <taxon>Lophotrochozoa</taxon>
        <taxon>Mollusca</taxon>
        <taxon>Gastropoda</taxon>
        <taxon>Heterobranchia</taxon>
        <taxon>Euthyneura</taxon>
        <taxon>Panpulmonata</taxon>
        <taxon>Hygrophila</taxon>
        <taxon>Lymnaeoidea</taxon>
        <taxon>Planorbidae</taxon>
        <taxon>Biomphalaria</taxon>
    </lineage>
</organism>
<dbReference type="Gene3D" id="4.10.70.30">
    <property type="match status" value="1"/>
</dbReference>
<dbReference type="GeneID" id="106075630"/>
<evidence type="ECO:0000259" key="5">
    <source>
        <dbReference type="PROSITE" id="PS50215"/>
    </source>
</evidence>
<dbReference type="OrthoDB" id="2131567at2759"/>
<feature type="domain" description="Disintegrin" evidence="4">
    <location>
        <begin position="435"/>
        <end position="524"/>
    </location>
</feature>
<dbReference type="InterPro" id="IPR001762">
    <property type="entry name" value="Disintegrin_dom"/>
</dbReference>
<feature type="transmembrane region" description="Helical" evidence="3">
    <location>
        <begin position="636"/>
        <end position="656"/>
    </location>
</feature>
<dbReference type="SUPFAM" id="SSF55486">
    <property type="entry name" value="Metalloproteases ('zincins'), catalytic domain"/>
    <property type="match status" value="1"/>
</dbReference>
<keyword evidence="3" id="KW-0812">Transmembrane</keyword>
<dbReference type="FunFam" id="4.10.70.10:FF:000003">
    <property type="entry name" value="Disintegrin and metalloproteinase domain-containing protein 17"/>
    <property type="match status" value="1"/>
</dbReference>
<dbReference type="SUPFAM" id="SSF57552">
    <property type="entry name" value="Blood coagulation inhibitor (disintegrin)"/>
    <property type="match status" value="1"/>
</dbReference>
<evidence type="ECO:0000313" key="6">
    <source>
        <dbReference type="Proteomes" id="UP001165740"/>
    </source>
</evidence>
<dbReference type="Pfam" id="PF16698">
    <property type="entry name" value="ADAM17_MPD"/>
    <property type="match status" value="1"/>
</dbReference>
<dbReference type="Gene3D" id="4.10.70.10">
    <property type="entry name" value="Disintegrin domain"/>
    <property type="match status" value="1"/>
</dbReference>
<dbReference type="Pfam" id="PF00200">
    <property type="entry name" value="Disintegrin"/>
    <property type="match status" value="1"/>
</dbReference>